<dbReference type="GO" id="GO:0015297">
    <property type="term" value="F:antiporter activity"/>
    <property type="evidence" value="ECO:0007669"/>
    <property type="project" value="InterPro"/>
</dbReference>
<keyword evidence="9" id="KW-0046">Antibiotic resistance</keyword>
<dbReference type="CDD" id="cd13143">
    <property type="entry name" value="MATE_MepA_like"/>
    <property type="match status" value="1"/>
</dbReference>
<keyword evidence="4" id="KW-0813">Transport</keyword>
<dbReference type="NCBIfam" id="TIGR00797">
    <property type="entry name" value="matE"/>
    <property type="match status" value="1"/>
</dbReference>
<evidence type="ECO:0000256" key="7">
    <source>
        <dbReference type="ARBA" id="ARBA00022989"/>
    </source>
</evidence>
<gene>
    <name evidence="10" type="ORF">GMA64_01285</name>
</gene>
<dbReference type="InterPro" id="IPR051327">
    <property type="entry name" value="MATE_MepA_subfamily"/>
</dbReference>
<dbReference type="AlphaFoldDB" id="A0A6I3NC95"/>
<keyword evidence="5" id="KW-1003">Cell membrane</keyword>
<dbReference type="InterPro" id="IPR045070">
    <property type="entry name" value="MATE_MepA-like"/>
</dbReference>
<organism evidence="10">
    <name type="scientific">Turicibacter sanguinis</name>
    <dbReference type="NCBI Taxonomy" id="154288"/>
    <lineage>
        <taxon>Bacteria</taxon>
        <taxon>Bacillati</taxon>
        <taxon>Bacillota</taxon>
        <taxon>Erysipelotrichia</taxon>
        <taxon>Erysipelotrichales</taxon>
        <taxon>Turicibacteraceae</taxon>
        <taxon>Turicibacter</taxon>
    </lineage>
</organism>
<protein>
    <recommendedName>
        <fullName evidence="3">Multidrug export protein MepA</fullName>
    </recommendedName>
</protein>
<dbReference type="GO" id="GO:0046677">
    <property type="term" value="P:response to antibiotic"/>
    <property type="evidence" value="ECO:0007669"/>
    <property type="project" value="UniProtKB-KW"/>
</dbReference>
<comment type="similarity">
    <text evidence="2">Belongs to the multi antimicrobial extrusion (MATE) (TC 2.A.66.1) family. MepA subfamily.</text>
</comment>
<comment type="caution">
    <text evidence="10">The sequence shown here is derived from an EMBL/GenBank/DDBJ whole genome shotgun (WGS) entry which is preliminary data.</text>
</comment>
<dbReference type="PANTHER" id="PTHR43823:SF3">
    <property type="entry name" value="MULTIDRUG EXPORT PROTEIN MEPA"/>
    <property type="match status" value="1"/>
</dbReference>
<dbReference type="InterPro" id="IPR002528">
    <property type="entry name" value="MATE_fam"/>
</dbReference>
<dbReference type="InterPro" id="IPR048279">
    <property type="entry name" value="MdtK-like"/>
</dbReference>
<evidence type="ECO:0000313" key="10">
    <source>
        <dbReference type="EMBL" id="MTL93153.1"/>
    </source>
</evidence>
<evidence type="ECO:0000256" key="6">
    <source>
        <dbReference type="ARBA" id="ARBA00022692"/>
    </source>
</evidence>
<dbReference type="GO" id="GO:0042910">
    <property type="term" value="F:xenobiotic transmembrane transporter activity"/>
    <property type="evidence" value="ECO:0007669"/>
    <property type="project" value="InterPro"/>
</dbReference>
<reference evidence="10" key="1">
    <citation type="journal article" date="2019" name="Nat. Med.">
        <title>A library of human gut bacterial isolates paired with longitudinal multiomics data enables mechanistic microbiome research.</title>
        <authorList>
            <person name="Poyet M."/>
            <person name="Groussin M."/>
            <person name="Gibbons S.M."/>
            <person name="Avila-Pacheco J."/>
            <person name="Jiang X."/>
            <person name="Kearney S.M."/>
            <person name="Perrotta A.R."/>
            <person name="Berdy B."/>
            <person name="Zhao S."/>
            <person name="Lieberman T.D."/>
            <person name="Swanson P.K."/>
            <person name="Smith M."/>
            <person name="Roesemann S."/>
            <person name="Alexander J.E."/>
            <person name="Rich S.A."/>
            <person name="Livny J."/>
            <person name="Vlamakis H."/>
            <person name="Clish C."/>
            <person name="Bullock K."/>
            <person name="Deik A."/>
            <person name="Scott J."/>
            <person name="Pierce K.A."/>
            <person name="Xavier R.J."/>
            <person name="Alm E.J."/>
        </authorList>
    </citation>
    <scope>NUCLEOTIDE SEQUENCE</scope>
    <source>
        <strain evidence="10">BIOML-A179</strain>
    </source>
</reference>
<evidence type="ECO:0000256" key="4">
    <source>
        <dbReference type="ARBA" id="ARBA00022448"/>
    </source>
</evidence>
<keyword evidence="6" id="KW-0812">Transmembrane</keyword>
<dbReference type="EMBL" id="WMQV01000002">
    <property type="protein sequence ID" value="MTL93153.1"/>
    <property type="molecule type" value="Genomic_DNA"/>
</dbReference>
<proteinExistence type="inferred from homology"/>
<evidence type="ECO:0000256" key="3">
    <source>
        <dbReference type="ARBA" id="ARBA00022106"/>
    </source>
</evidence>
<keyword evidence="8" id="KW-0472">Membrane</keyword>
<evidence type="ECO:0000256" key="8">
    <source>
        <dbReference type="ARBA" id="ARBA00023136"/>
    </source>
</evidence>
<dbReference type="Pfam" id="PF01554">
    <property type="entry name" value="MatE"/>
    <property type="match status" value="2"/>
</dbReference>
<evidence type="ECO:0000256" key="9">
    <source>
        <dbReference type="ARBA" id="ARBA00023251"/>
    </source>
</evidence>
<accession>A0A6I3NC95</accession>
<sequence>MSKKVLVMNNPMEESRAFPLIMKYSTPAIIALLISAIYNIVDRMFVGNYVGDIGLAALSICFPITFIVMGFALLVSAGGGTLFALKLGEKDIENSNRAFANSFLYIIGLELVVTLVLWIVGDSFLKVLGASEVVLPVAKQYYFIMLVGSVFQGLTFVFNDFTRVSGKVNLALIISASGAIVNIVLDAWFIIGLGWGVEGAALATVLGQVVSALIGFYIVFGGHTVIKIKKDYFKIQLSIIQKISKLGVSLFIAQIAFGFISLIYNVYLGKYGGDLAISVYAIISSIMTFVIMPASGLSQGLQPILGYCYGSKNYERVMEMMKVGCFISTAITTVIWALVQLFPSQLVYLFGGANNQDLMELGVTALRINFSFIPIVGFVMLCITFFQAIGHARPSILLTLIRQVLALVPFIIGLPMLIGVKGIFFAQPASDLITLLVSIWLLKKFFNQLRQMSQESLG</sequence>
<evidence type="ECO:0000256" key="5">
    <source>
        <dbReference type="ARBA" id="ARBA00022475"/>
    </source>
</evidence>
<keyword evidence="7" id="KW-1133">Transmembrane helix</keyword>
<dbReference type="PIRSF" id="PIRSF006603">
    <property type="entry name" value="DinF"/>
    <property type="match status" value="1"/>
</dbReference>
<evidence type="ECO:0000256" key="2">
    <source>
        <dbReference type="ARBA" id="ARBA00008417"/>
    </source>
</evidence>
<dbReference type="GO" id="GO:0005886">
    <property type="term" value="C:plasma membrane"/>
    <property type="evidence" value="ECO:0007669"/>
    <property type="project" value="UniProtKB-SubCell"/>
</dbReference>
<evidence type="ECO:0000256" key="1">
    <source>
        <dbReference type="ARBA" id="ARBA00004651"/>
    </source>
</evidence>
<comment type="subcellular location">
    <subcellularLocation>
        <location evidence="1">Cell membrane</location>
        <topology evidence="1">Multi-pass membrane protein</topology>
    </subcellularLocation>
</comment>
<name>A0A6I3NC95_9FIRM</name>
<dbReference type="PANTHER" id="PTHR43823">
    <property type="entry name" value="SPORULATION PROTEIN YKVU"/>
    <property type="match status" value="1"/>
</dbReference>
<dbReference type="RefSeq" id="WP_129821336.1">
    <property type="nucleotide sequence ID" value="NZ_CABJBH010000006.1"/>
</dbReference>